<accession>A0A1T4QKA7</accession>
<dbReference type="PANTHER" id="PTHR30249:SF0">
    <property type="entry name" value="PLASTIDAL GLYCOLATE_GLYCERATE TRANSLOCATOR 1, CHLOROPLASTIC"/>
    <property type="match status" value="1"/>
</dbReference>
<dbReference type="Proteomes" id="UP000190328">
    <property type="component" value="Unassembled WGS sequence"/>
</dbReference>
<evidence type="ECO:0000256" key="3">
    <source>
        <dbReference type="ARBA" id="ARBA00022989"/>
    </source>
</evidence>
<feature type="transmembrane region" description="Helical" evidence="5">
    <location>
        <begin position="37"/>
        <end position="55"/>
    </location>
</feature>
<evidence type="ECO:0000313" key="6">
    <source>
        <dbReference type="EMBL" id="SKA03688.1"/>
    </source>
</evidence>
<dbReference type="Pfam" id="PF04172">
    <property type="entry name" value="LrgB"/>
    <property type="match status" value="1"/>
</dbReference>
<evidence type="ECO:0000256" key="5">
    <source>
        <dbReference type="SAM" id="Phobius"/>
    </source>
</evidence>
<dbReference type="RefSeq" id="WP_078808114.1">
    <property type="nucleotide sequence ID" value="NZ_FUXI01000030.1"/>
</dbReference>
<dbReference type="InterPro" id="IPR007300">
    <property type="entry name" value="CidB/LrgB"/>
</dbReference>
<reference evidence="6 7" key="1">
    <citation type="submission" date="2017-02" db="EMBL/GenBank/DDBJ databases">
        <authorList>
            <person name="Peterson S.W."/>
        </authorList>
    </citation>
    <scope>NUCLEOTIDE SEQUENCE [LARGE SCALE GENOMIC DNA]</scope>
    <source>
        <strain evidence="6 7">ATCC BAA-1030</strain>
    </source>
</reference>
<evidence type="ECO:0000256" key="4">
    <source>
        <dbReference type="ARBA" id="ARBA00023136"/>
    </source>
</evidence>
<comment type="subcellular location">
    <subcellularLocation>
        <location evidence="1">Membrane</location>
        <topology evidence="1">Multi-pass membrane protein</topology>
    </subcellularLocation>
</comment>
<dbReference type="GO" id="GO:0016020">
    <property type="term" value="C:membrane"/>
    <property type="evidence" value="ECO:0007669"/>
    <property type="project" value="UniProtKB-SubCell"/>
</dbReference>
<feature type="transmembrane region" description="Helical" evidence="5">
    <location>
        <begin position="6"/>
        <end position="25"/>
    </location>
</feature>
<dbReference type="OrthoDB" id="9811701at2"/>
<dbReference type="EMBL" id="FUXI01000030">
    <property type="protein sequence ID" value="SKA03688.1"/>
    <property type="molecule type" value="Genomic_DNA"/>
</dbReference>
<feature type="transmembrane region" description="Helical" evidence="5">
    <location>
        <begin position="93"/>
        <end position="115"/>
    </location>
</feature>
<sequence>MLEVTSNPLFGLVLSIFMYLLGVKINQRYPHPLTTPLLFATVGIIIFLKLTGISYEEYYKGGSMLNTLIAPSTVALGLPLYKTLHLMKHHFRSIMLGIGIGAVVNVIATAIFARFFGLEKIVALSIFPKSVTTAMAVGISEKMSGIATITLVSVVATGILTSVIGANVLKWFKIEDPVAQGIALGGTGHAIGTGKAMELGKVQGAMSGLSIGITGVVYVVVAPLIANIFLS</sequence>
<keyword evidence="3 5" id="KW-1133">Transmembrane helix</keyword>
<proteinExistence type="predicted"/>
<keyword evidence="2 5" id="KW-0812">Transmembrane</keyword>
<organism evidence="6 7">
    <name type="scientific">Pilibacter termitis</name>
    <dbReference type="NCBI Taxonomy" id="263852"/>
    <lineage>
        <taxon>Bacteria</taxon>
        <taxon>Bacillati</taxon>
        <taxon>Bacillota</taxon>
        <taxon>Bacilli</taxon>
        <taxon>Lactobacillales</taxon>
        <taxon>Enterococcaceae</taxon>
        <taxon>Pilibacter</taxon>
    </lineage>
</organism>
<feature type="transmembrane region" description="Helical" evidence="5">
    <location>
        <begin position="209"/>
        <end position="230"/>
    </location>
</feature>
<gene>
    <name evidence="6" type="ORF">SAMN02745116_02207</name>
</gene>
<dbReference type="STRING" id="263852.SAMN02745116_02207"/>
<evidence type="ECO:0000313" key="7">
    <source>
        <dbReference type="Proteomes" id="UP000190328"/>
    </source>
</evidence>
<protein>
    <submittedName>
        <fullName evidence="6">TIGR00659 family protein</fullName>
    </submittedName>
</protein>
<dbReference type="PANTHER" id="PTHR30249">
    <property type="entry name" value="PUTATIVE SEROTONIN TRANSPORTER"/>
    <property type="match status" value="1"/>
</dbReference>
<keyword evidence="4 5" id="KW-0472">Membrane</keyword>
<feature type="transmembrane region" description="Helical" evidence="5">
    <location>
        <begin position="146"/>
        <end position="169"/>
    </location>
</feature>
<evidence type="ECO:0000256" key="1">
    <source>
        <dbReference type="ARBA" id="ARBA00004141"/>
    </source>
</evidence>
<dbReference type="AlphaFoldDB" id="A0A1T4QKA7"/>
<evidence type="ECO:0000256" key="2">
    <source>
        <dbReference type="ARBA" id="ARBA00022692"/>
    </source>
</evidence>
<name>A0A1T4QKA7_9ENTE</name>
<keyword evidence="7" id="KW-1185">Reference proteome</keyword>